<dbReference type="GeneID" id="25153601"/>
<sequence>MTASGLIEPPERDVKEIIPWLKDNPVHDVLEQRRREAMEIIIDIAQKELSIIGELPEDVKEIIKVPEGKLLSEDF</sequence>
<dbReference type="EMBL" id="CP008887">
    <property type="protein sequence ID" value="AIU70484.1"/>
    <property type="molecule type" value="Genomic_DNA"/>
</dbReference>
<name>A0A097QVH6_9EURY</name>
<evidence type="ECO:0000313" key="2">
    <source>
        <dbReference type="Proteomes" id="UP000029980"/>
    </source>
</evidence>
<keyword evidence="2" id="KW-1185">Reference proteome</keyword>
<proteinExistence type="predicted"/>
<accession>A0A097QVH6</accession>
<dbReference type="OrthoDB" id="101551at2157"/>
<evidence type="ECO:0000313" key="1">
    <source>
        <dbReference type="EMBL" id="AIU70484.1"/>
    </source>
</evidence>
<protein>
    <submittedName>
        <fullName evidence="1">Uncharacterized protein</fullName>
    </submittedName>
</protein>
<dbReference type="KEGG" id="teu:TEU_09170"/>
<dbReference type="AlphaFoldDB" id="A0A097QVH6"/>
<gene>
    <name evidence="1" type="ORF">TEU_09170</name>
</gene>
<organism evidence="1 2">
    <name type="scientific">Thermococcus eurythermalis</name>
    <dbReference type="NCBI Taxonomy" id="1505907"/>
    <lineage>
        <taxon>Archaea</taxon>
        <taxon>Methanobacteriati</taxon>
        <taxon>Methanobacteriota</taxon>
        <taxon>Thermococci</taxon>
        <taxon>Thermococcales</taxon>
        <taxon>Thermococcaceae</taxon>
        <taxon>Thermococcus</taxon>
    </lineage>
</organism>
<dbReference type="RefSeq" id="WP_050003452.1">
    <property type="nucleotide sequence ID" value="NZ_CP008887.1"/>
</dbReference>
<reference evidence="1 2" key="1">
    <citation type="journal article" date="2015" name="Int. J. Syst. Evol. Microbiol.">
        <title>Thermococcus eurythermalis sp. nov., a conditional piezophilic hyperthermophilic archaeon with a wide temperature range isolated from an oil-immersed chimney in the Guaymas Basin.</title>
        <authorList>
            <person name="Zhao W."/>
            <person name="Zeng X."/>
            <person name="Xiao X."/>
        </authorList>
    </citation>
    <scope>NUCLEOTIDE SEQUENCE [LARGE SCALE GENOMIC DNA]</scope>
    <source>
        <strain evidence="1 2">A501</strain>
    </source>
</reference>
<dbReference type="HOGENOM" id="CLU_2662558_0_0_2"/>
<dbReference type="Proteomes" id="UP000029980">
    <property type="component" value="Chromosome"/>
</dbReference>